<keyword evidence="3" id="KW-1185">Reference proteome</keyword>
<evidence type="ECO:0000313" key="3">
    <source>
        <dbReference type="Proteomes" id="UP001221757"/>
    </source>
</evidence>
<protein>
    <submittedName>
        <fullName evidence="2">Uncharacterized protein</fullName>
    </submittedName>
</protein>
<gene>
    <name evidence="2" type="ORF">B0H17DRAFT_1081602</name>
</gene>
<name>A0AAD7D3E0_MYCRO</name>
<accession>A0AAD7D3E0</accession>
<reference evidence="2" key="1">
    <citation type="submission" date="2023-03" db="EMBL/GenBank/DDBJ databases">
        <title>Massive genome expansion in bonnet fungi (Mycena s.s.) driven by repeated elements and novel gene families across ecological guilds.</title>
        <authorList>
            <consortium name="Lawrence Berkeley National Laboratory"/>
            <person name="Harder C.B."/>
            <person name="Miyauchi S."/>
            <person name="Viragh M."/>
            <person name="Kuo A."/>
            <person name="Thoen E."/>
            <person name="Andreopoulos B."/>
            <person name="Lu D."/>
            <person name="Skrede I."/>
            <person name="Drula E."/>
            <person name="Henrissat B."/>
            <person name="Morin E."/>
            <person name="Kohler A."/>
            <person name="Barry K."/>
            <person name="LaButti K."/>
            <person name="Morin E."/>
            <person name="Salamov A."/>
            <person name="Lipzen A."/>
            <person name="Mereny Z."/>
            <person name="Hegedus B."/>
            <person name="Baldrian P."/>
            <person name="Stursova M."/>
            <person name="Weitz H."/>
            <person name="Taylor A."/>
            <person name="Grigoriev I.V."/>
            <person name="Nagy L.G."/>
            <person name="Martin F."/>
            <person name="Kauserud H."/>
        </authorList>
    </citation>
    <scope>NUCLEOTIDE SEQUENCE</scope>
    <source>
        <strain evidence="2">CBHHK067</strain>
    </source>
</reference>
<sequence>MLLPAALDRARAERNAAEGANPGTHRPRGPANRSIPRPRNMATVTVRSVREHLGLAGTQNDQRWTDIRAEMRRYMDAGLLDLTIGWKEQESRRLGKVYDAIEEMLPELKRFRAQWATEFLVHESFGAQKTYRNCKNKEGTYRARHRQKSQLARMCEMIWDENEDGYLPPTRHKGTGPRAPCEFFSLPFSHFVHVDIA</sequence>
<evidence type="ECO:0000313" key="2">
    <source>
        <dbReference type="EMBL" id="KAJ7675165.1"/>
    </source>
</evidence>
<organism evidence="2 3">
    <name type="scientific">Mycena rosella</name>
    <name type="common">Pink bonnet</name>
    <name type="synonym">Agaricus rosellus</name>
    <dbReference type="NCBI Taxonomy" id="1033263"/>
    <lineage>
        <taxon>Eukaryota</taxon>
        <taxon>Fungi</taxon>
        <taxon>Dikarya</taxon>
        <taxon>Basidiomycota</taxon>
        <taxon>Agaricomycotina</taxon>
        <taxon>Agaricomycetes</taxon>
        <taxon>Agaricomycetidae</taxon>
        <taxon>Agaricales</taxon>
        <taxon>Marasmiineae</taxon>
        <taxon>Mycenaceae</taxon>
        <taxon>Mycena</taxon>
    </lineage>
</organism>
<dbReference type="EMBL" id="JARKIE010000152">
    <property type="protein sequence ID" value="KAJ7675165.1"/>
    <property type="molecule type" value="Genomic_DNA"/>
</dbReference>
<proteinExistence type="predicted"/>
<comment type="caution">
    <text evidence="2">The sequence shown here is derived from an EMBL/GenBank/DDBJ whole genome shotgun (WGS) entry which is preliminary data.</text>
</comment>
<dbReference type="Proteomes" id="UP001221757">
    <property type="component" value="Unassembled WGS sequence"/>
</dbReference>
<feature type="region of interest" description="Disordered" evidence="1">
    <location>
        <begin position="11"/>
        <end position="39"/>
    </location>
</feature>
<dbReference type="AlphaFoldDB" id="A0AAD7D3E0"/>
<evidence type="ECO:0000256" key="1">
    <source>
        <dbReference type="SAM" id="MobiDB-lite"/>
    </source>
</evidence>